<comment type="caution">
    <text evidence="1">The sequence shown here is derived from an EMBL/GenBank/DDBJ whole genome shotgun (WGS) entry which is preliminary data.</text>
</comment>
<evidence type="ECO:0000313" key="1">
    <source>
        <dbReference type="EMBL" id="GMH24125.1"/>
    </source>
</evidence>
<protein>
    <submittedName>
        <fullName evidence="1">Uncharacterized protein</fullName>
    </submittedName>
</protein>
<accession>A0AAD3T633</accession>
<gene>
    <name evidence="1" type="ORF">Nepgr_025968</name>
</gene>
<reference evidence="1" key="1">
    <citation type="submission" date="2023-05" db="EMBL/GenBank/DDBJ databases">
        <title>Nepenthes gracilis genome sequencing.</title>
        <authorList>
            <person name="Fukushima K."/>
        </authorList>
    </citation>
    <scope>NUCLEOTIDE SEQUENCE</scope>
    <source>
        <strain evidence="1">SING2019-196</strain>
    </source>
</reference>
<keyword evidence="2" id="KW-1185">Reference proteome</keyword>
<evidence type="ECO:0000313" key="2">
    <source>
        <dbReference type="Proteomes" id="UP001279734"/>
    </source>
</evidence>
<dbReference type="EMBL" id="BSYO01000027">
    <property type="protein sequence ID" value="GMH24125.1"/>
    <property type="molecule type" value="Genomic_DNA"/>
</dbReference>
<dbReference type="AlphaFoldDB" id="A0AAD3T633"/>
<sequence length="123" mass="14058">MEELRESQRSGRFTLRWGRYLGGKLWMLVQNLVDNVVSCDFVSRFCFDEVAVANGYSNEILRAIQLLAESQKSLTWMCVLMEVAVILNRASCALFSTCLGPCRLRRILDGLRGPPALQLEWWA</sequence>
<organism evidence="1 2">
    <name type="scientific">Nepenthes gracilis</name>
    <name type="common">Slender pitcher plant</name>
    <dbReference type="NCBI Taxonomy" id="150966"/>
    <lineage>
        <taxon>Eukaryota</taxon>
        <taxon>Viridiplantae</taxon>
        <taxon>Streptophyta</taxon>
        <taxon>Embryophyta</taxon>
        <taxon>Tracheophyta</taxon>
        <taxon>Spermatophyta</taxon>
        <taxon>Magnoliopsida</taxon>
        <taxon>eudicotyledons</taxon>
        <taxon>Gunneridae</taxon>
        <taxon>Pentapetalae</taxon>
        <taxon>Caryophyllales</taxon>
        <taxon>Nepenthaceae</taxon>
        <taxon>Nepenthes</taxon>
    </lineage>
</organism>
<dbReference type="Proteomes" id="UP001279734">
    <property type="component" value="Unassembled WGS sequence"/>
</dbReference>
<name>A0AAD3T633_NEPGR</name>
<proteinExistence type="predicted"/>